<feature type="compositionally biased region" description="Acidic residues" evidence="1">
    <location>
        <begin position="178"/>
        <end position="187"/>
    </location>
</feature>
<proteinExistence type="predicted"/>
<name>A0A834KHD9_VESPE</name>
<feature type="region of interest" description="Disordered" evidence="1">
    <location>
        <begin position="125"/>
        <end position="187"/>
    </location>
</feature>
<accession>A0A834KHD9</accession>
<evidence type="ECO:0000313" key="3">
    <source>
        <dbReference type="Proteomes" id="UP000600918"/>
    </source>
</evidence>
<feature type="compositionally biased region" description="Low complexity" evidence="1">
    <location>
        <begin position="136"/>
        <end position="158"/>
    </location>
</feature>
<dbReference type="Proteomes" id="UP000600918">
    <property type="component" value="Unassembled WGS sequence"/>
</dbReference>
<organism evidence="2 3">
    <name type="scientific">Vespula pensylvanica</name>
    <name type="common">Western yellow jacket</name>
    <name type="synonym">Wasp</name>
    <dbReference type="NCBI Taxonomy" id="30213"/>
    <lineage>
        <taxon>Eukaryota</taxon>
        <taxon>Metazoa</taxon>
        <taxon>Ecdysozoa</taxon>
        <taxon>Arthropoda</taxon>
        <taxon>Hexapoda</taxon>
        <taxon>Insecta</taxon>
        <taxon>Pterygota</taxon>
        <taxon>Neoptera</taxon>
        <taxon>Endopterygota</taxon>
        <taxon>Hymenoptera</taxon>
        <taxon>Apocrita</taxon>
        <taxon>Aculeata</taxon>
        <taxon>Vespoidea</taxon>
        <taxon>Vespidae</taxon>
        <taxon>Vespinae</taxon>
        <taxon>Vespula</taxon>
    </lineage>
</organism>
<sequence>MFPQSSGYEGPADSKAAWVISRKNGKEGRREKGSVARLSESEPLSECVTNALRYFGSAVTFLLRRSENGRRDSNSTTVTGIVVTVRYLSSEIFKGITLVSPYCPFSSSEVDLHDGIKMDAVNQGTNQGANQAEPTQQQQQQQQQQLFLSSTRNNNNASRHSRSQCGAHRSCDPRNESMIDDPYDEHH</sequence>
<evidence type="ECO:0000313" key="2">
    <source>
        <dbReference type="EMBL" id="KAF7406738.1"/>
    </source>
</evidence>
<protein>
    <submittedName>
        <fullName evidence="2">Uncharacterized protein</fullName>
    </submittedName>
</protein>
<feature type="compositionally biased region" description="Polar residues" evidence="1">
    <location>
        <begin position="125"/>
        <end position="135"/>
    </location>
</feature>
<comment type="caution">
    <text evidence="2">The sequence shown here is derived from an EMBL/GenBank/DDBJ whole genome shotgun (WGS) entry which is preliminary data.</text>
</comment>
<evidence type="ECO:0000256" key="1">
    <source>
        <dbReference type="SAM" id="MobiDB-lite"/>
    </source>
</evidence>
<gene>
    <name evidence="2" type="ORF">H0235_014394</name>
</gene>
<reference evidence="2" key="1">
    <citation type="journal article" date="2020" name="G3 (Bethesda)">
        <title>High-Quality Assemblies for Three Invasive Social Wasps from the &lt;i&gt;Vespula&lt;/i&gt; Genus.</title>
        <authorList>
            <person name="Harrop T.W.R."/>
            <person name="Guhlin J."/>
            <person name="McLaughlin G.M."/>
            <person name="Permina E."/>
            <person name="Stockwell P."/>
            <person name="Gilligan J."/>
            <person name="Le Lec M.F."/>
            <person name="Gruber M.A.M."/>
            <person name="Quinn O."/>
            <person name="Lovegrove M."/>
            <person name="Duncan E.J."/>
            <person name="Remnant E.J."/>
            <person name="Van Eeckhoven J."/>
            <person name="Graham B."/>
            <person name="Knapp R.A."/>
            <person name="Langford K.W."/>
            <person name="Kronenberg Z."/>
            <person name="Press M.O."/>
            <person name="Eacker S.M."/>
            <person name="Wilson-Rankin E.E."/>
            <person name="Purcell J."/>
            <person name="Lester P.J."/>
            <person name="Dearden P.K."/>
        </authorList>
    </citation>
    <scope>NUCLEOTIDE SEQUENCE</scope>
    <source>
        <strain evidence="2">Volc-1</strain>
    </source>
</reference>
<dbReference type="EMBL" id="JACSDY010000015">
    <property type="protein sequence ID" value="KAF7406738.1"/>
    <property type="molecule type" value="Genomic_DNA"/>
</dbReference>
<keyword evidence="3" id="KW-1185">Reference proteome</keyword>
<dbReference type="AlphaFoldDB" id="A0A834KHD9"/>